<keyword evidence="1" id="KW-0472">Membrane</keyword>
<feature type="transmembrane region" description="Helical" evidence="1">
    <location>
        <begin position="76"/>
        <end position="98"/>
    </location>
</feature>
<feature type="transmembrane region" description="Helical" evidence="1">
    <location>
        <begin position="162"/>
        <end position="180"/>
    </location>
</feature>
<dbReference type="RefSeq" id="WP_343903943.1">
    <property type="nucleotide sequence ID" value="NZ_BAAAIS010000002.1"/>
</dbReference>
<feature type="transmembrane region" description="Helical" evidence="1">
    <location>
        <begin position="35"/>
        <end position="56"/>
    </location>
</feature>
<reference evidence="3" key="1">
    <citation type="journal article" date="2019" name="Int. J. Syst. Evol. Microbiol.">
        <title>The Global Catalogue of Microorganisms (GCM) 10K type strain sequencing project: providing services to taxonomists for standard genome sequencing and annotation.</title>
        <authorList>
            <consortium name="The Broad Institute Genomics Platform"/>
            <consortium name="The Broad Institute Genome Sequencing Center for Infectious Disease"/>
            <person name="Wu L."/>
            <person name="Ma J."/>
        </authorList>
    </citation>
    <scope>NUCLEOTIDE SEQUENCE [LARGE SCALE GENOMIC DNA]</scope>
    <source>
        <strain evidence="3">JCM 11650</strain>
    </source>
</reference>
<dbReference type="EMBL" id="JBHUFL010000002">
    <property type="protein sequence ID" value="MFD1834704.1"/>
    <property type="molecule type" value="Genomic_DNA"/>
</dbReference>
<feature type="transmembrane region" description="Helical" evidence="1">
    <location>
        <begin position="192"/>
        <end position="214"/>
    </location>
</feature>
<evidence type="ECO:0000256" key="1">
    <source>
        <dbReference type="SAM" id="Phobius"/>
    </source>
</evidence>
<dbReference type="Proteomes" id="UP001597280">
    <property type="component" value="Unassembled WGS sequence"/>
</dbReference>
<name>A0ABW4PV80_9MICO</name>
<gene>
    <name evidence="2" type="ORF">ACFSDA_06390</name>
</gene>
<organism evidence="2 3">
    <name type="scientific">Brachybacterium rhamnosum</name>
    <dbReference type="NCBI Taxonomy" id="173361"/>
    <lineage>
        <taxon>Bacteria</taxon>
        <taxon>Bacillati</taxon>
        <taxon>Actinomycetota</taxon>
        <taxon>Actinomycetes</taxon>
        <taxon>Micrococcales</taxon>
        <taxon>Dermabacteraceae</taxon>
        <taxon>Brachybacterium</taxon>
    </lineage>
</organism>
<evidence type="ECO:0000313" key="3">
    <source>
        <dbReference type="Proteomes" id="UP001597280"/>
    </source>
</evidence>
<comment type="caution">
    <text evidence="2">The sequence shown here is derived from an EMBL/GenBank/DDBJ whole genome shotgun (WGS) entry which is preliminary data.</text>
</comment>
<sequence length="253" mass="26225">MLQDDALRGARVPGTGVLARCRSAARAVLTSRRTLHLATGAVAAVLYSNFLIDLLVPGPHEWAQQVSVLEIPGHRSALLLRTTDVLAALLVLSQLPAVRAVLPVSRWRGLVVGGAAAFALGGILAAAVTLPADPLAGTDGLLTASSALDPEALQRAAHDGTSILSVGGMVASAGAAWMLLRRRPRERPRWLGPVVTVVAAGCAVELGADLVVALRPQWQLLDGVSQRAQMLTLSAWVVGLGAIAARPPRAVES</sequence>
<proteinExistence type="predicted"/>
<keyword evidence="3" id="KW-1185">Reference proteome</keyword>
<dbReference type="Pfam" id="PF06197">
    <property type="entry name" value="DUF998"/>
    <property type="match status" value="1"/>
</dbReference>
<feature type="transmembrane region" description="Helical" evidence="1">
    <location>
        <begin position="110"/>
        <end position="132"/>
    </location>
</feature>
<dbReference type="InterPro" id="IPR009339">
    <property type="entry name" value="DUF998"/>
</dbReference>
<feature type="transmembrane region" description="Helical" evidence="1">
    <location>
        <begin position="226"/>
        <end position="245"/>
    </location>
</feature>
<keyword evidence="1" id="KW-1133">Transmembrane helix</keyword>
<protein>
    <submittedName>
        <fullName evidence="2">DUF998 domain-containing protein</fullName>
    </submittedName>
</protein>
<keyword evidence="1" id="KW-0812">Transmembrane</keyword>
<accession>A0ABW4PV80</accession>
<evidence type="ECO:0000313" key="2">
    <source>
        <dbReference type="EMBL" id="MFD1834704.1"/>
    </source>
</evidence>